<sequence>MAREIERKFLVRNDDWRAVVQDRQHFRQGYLTDHRHGKASVRLRLRGEQAELNIKSLELGVSRQEYEYPIPATEAREMLDHLCPGPQVEKFRHWVHDSGHIWEVDEFLGDNSGLVVAEVELEREDQTVNRPHWLGPEVTHLERYYNVALITHPYRQWTVAEREAVDAG</sequence>
<dbReference type="Gene3D" id="2.40.320.10">
    <property type="entry name" value="Hypothetical Protein Pfu-838710-001"/>
    <property type="match status" value="1"/>
</dbReference>
<dbReference type="InterPro" id="IPR012042">
    <property type="entry name" value="NeuTTM/CthTTM-like"/>
</dbReference>
<evidence type="ECO:0000313" key="3">
    <source>
        <dbReference type="Proteomes" id="UP001239019"/>
    </source>
</evidence>
<dbReference type="Pfam" id="PF01928">
    <property type="entry name" value="CYTH"/>
    <property type="match status" value="1"/>
</dbReference>
<dbReference type="PANTHER" id="PTHR40114">
    <property type="entry name" value="SLR0698 PROTEIN"/>
    <property type="match status" value="1"/>
</dbReference>
<evidence type="ECO:0000259" key="1">
    <source>
        <dbReference type="PROSITE" id="PS51707"/>
    </source>
</evidence>
<dbReference type="CDD" id="cd07891">
    <property type="entry name" value="CYTH-like_CthTTM-like_1"/>
    <property type="match status" value="1"/>
</dbReference>
<proteinExistence type="predicted"/>
<name>A0ABU0W2N2_9GAMM</name>
<dbReference type="Proteomes" id="UP001239019">
    <property type="component" value="Unassembled WGS sequence"/>
</dbReference>
<dbReference type="RefSeq" id="WP_306726763.1">
    <property type="nucleotide sequence ID" value="NZ_JAVDDT010000001.1"/>
</dbReference>
<gene>
    <name evidence="2" type="ORF">RBH19_00125</name>
</gene>
<organism evidence="2 3">
    <name type="scientific">Natronospira bacteriovora</name>
    <dbReference type="NCBI Taxonomy" id="3069753"/>
    <lineage>
        <taxon>Bacteria</taxon>
        <taxon>Pseudomonadati</taxon>
        <taxon>Pseudomonadota</taxon>
        <taxon>Gammaproteobacteria</taxon>
        <taxon>Natronospirales</taxon>
        <taxon>Natronospiraceae</taxon>
        <taxon>Natronospira</taxon>
    </lineage>
</organism>
<keyword evidence="3" id="KW-1185">Reference proteome</keyword>
<dbReference type="SMART" id="SM01118">
    <property type="entry name" value="CYTH"/>
    <property type="match status" value="1"/>
</dbReference>
<evidence type="ECO:0000313" key="2">
    <source>
        <dbReference type="EMBL" id="MDQ2068276.1"/>
    </source>
</evidence>
<protein>
    <submittedName>
        <fullName evidence="2">CYTH domain-containing protein</fullName>
    </submittedName>
</protein>
<accession>A0ABU0W2N2</accession>
<dbReference type="InterPro" id="IPR033469">
    <property type="entry name" value="CYTH-like_dom_sf"/>
</dbReference>
<dbReference type="PIRSF" id="PIRSF016487">
    <property type="entry name" value="CYTH_UCP016487"/>
    <property type="match status" value="1"/>
</dbReference>
<dbReference type="InterPro" id="IPR023577">
    <property type="entry name" value="CYTH_domain"/>
</dbReference>
<dbReference type="SUPFAM" id="SSF55154">
    <property type="entry name" value="CYTH-like phosphatases"/>
    <property type="match status" value="1"/>
</dbReference>
<reference evidence="2 3" key="1">
    <citation type="submission" date="2023-08" db="EMBL/GenBank/DDBJ databases">
        <title>Whole-genome sequencing of halo(alkali)philic microorganisms from hypersaline lakes.</title>
        <authorList>
            <person name="Sorokin D.Y."/>
            <person name="Abbas B."/>
            <person name="Merkel A.Y."/>
        </authorList>
    </citation>
    <scope>NUCLEOTIDE SEQUENCE [LARGE SCALE GENOMIC DNA]</scope>
    <source>
        <strain evidence="2 3">AB-CW4</strain>
    </source>
</reference>
<dbReference type="PANTHER" id="PTHR40114:SF1">
    <property type="entry name" value="SLR0698 PROTEIN"/>
    <property type="match status" value="1"/>
</dbReference>
<comment type="caution">
    <text evidence="2">The sequence shown here is derived from an EMBL/GenBank/DDBJ whole genome shotgun (WGS) entry which is preliminary data.</text>
</comment>
<feature type="domain" description="CYTH" evidence="1">
    <location>
        <begin position="2"/>
        <end position="151"/>
    </location>
</feature>
<dbReference type="PROSITE" id="PS51707">
    <property type="entry name" value="CYTH"/>
    <property type="match status" value="1"/>
</dbReference>
<dbReference type="EMBL" id="JAVDDT010000001">
    <property type="protein sequence ID" value="MDQ2068276.1"/>
    <property type="molecule type" value="Genomic_DNA"/>
</dbReference>